<feature type="compositionally biased region" description="Low complexity" evidence="12">
    <location>
        <begin position="38"/>
        <end position="68"/>
    </location>
</feature>
<dbReference type="EMBL" id="NMUH01000261">
    <property type="protein sequence ID" value="MQL75672.1"/>
    <property type="molecule type" value="Genomic_DNA"/>
</dbReference>
<dbReference type="SUPFAM" id="SSF57850">
    <property type="entry name" value="RING/U-box"/>
    <property type="match status" value="1"/>
</dbReference>
<evidence type="ECO:0000313" key="15">
    <source>
        <dbReference type="Proteomes" id="UP000652761"/>
    </source>
</evidence>
<evidence type="ECO:0000256" key="12">
    <source>
        <dbReference type="SAM" id="MobiDB-lite"/>
    </source>
</evidence>
<feature type="region of interest" description="Disordered" evidence="12">
    <location>
        <begin position="287"/>
        <end position="309"/>
    </location>
</feature>
<dbReference type="GO" id="GO:0005789">
    <property type="term" value="C:endoplasmic reticulum membrane"/>
    <property type="evidence" value="ECO:0007669"/>
    <property type="project" value="UniProtKB-SubCell"/>
</dbReference>
<keyword evidence="6 10" id="KW-0863">Zinc-finger</keyword>
<dbReference type="GO" id="GO:0008270">
    <property type="term" value="F:zinc ion binding"/>
    <property type="evidence" value="ECO:0007669"/>
    <property type="project" value="UniProtKB-KW"/>
</dbReference>
<feature type="compositionally biased region" description="Basic and acidic residues" evidence="12">
    <location>
        <begin position="287"/>
        <end position="298"/>
    </location>
</feature>
<evidence type="ECO:0000256" key="10">
    <source>
        <dbReference type="PROSITE-ProRule" id="PRU00175"/>
    </source>
</evidence>
<sequence length="628" mass="66963">MDLDLSLGPPSSGRRHPALELGFDLSLGSPAVPLAFSVSASSSSSSSSSSAEEGRAAPSAAANAMEEPPVLPHPPYLPSCASFADPHAIPPPIPAGGDSREHSPYSPSYQSLGPSYALISPLPPPRSTAIADFRGHGALYNNAAYFTILPADRGSDDGFSLHVPYEPLSPYGPEVEALVGGGGAGGVLPHVPYSSPSYVPHSMSLQDPEVAYAQRPLFGGSHDALVRDDDGSSSRPGLLDSEIQIRGLFAVQPRPWEGRFFPTSSPYGDEPPGFIPTVVDMDHSEESAEIPRKNKAGDEGVADEGPEDRNANAVNFECNICLELAKDPVVTPCGHLFCWPCLYQWLHLHCNYNECPVCKGEVTESDITPIYGRGSSQTRLEEEEDGDLRLKIPPRPRGRRSESWRQRIQRPISRRFGLEVASSWRRLFGEEVHVGNMFDVHGDPLLPQIIGVESSSMVRGSTRVGDNMESSYFRMGYPLPWRNAPSFPQSGSSSSSIYRGGFDEIWGPVSSSSLDRNGSLAAAAVGPSRFLSRTDNNANLASASATSLNTRNPGGSVPRPPVVPSRAVGQASASSTMAVIQGDVGVADAPAEPNSAGSSRNPRIRGRSNSSLYADGCPVHAFKGRRLN</sequence>
<comment type="subcellular location">
    <subcellularLocation>
        <location evidence="2">Endomembrane system</location>
    </subcellularLocation>
    <subcellularLocation>
        <location evidence="11">Endoplasmic reticulum membrane</location>
        <topology evidence="11">Single-pass type IV membrane protein</topology>
    </subcellularLocation>
</comment>
<evidence type="ECO:0000256" key="3">
    <source>
        <dbReference type="ARBA" id="ARBA00004906"/>
    </source>
</evidence>
<dbReference type="AlphaFoldDB" id="A0A843TST3"/>
<comment type="domain">
    <text evidence="11">The RING-type zinc finger domain is responsible for E3 ligase activity.</text>
</comment>
<evidence type="ECO:0000256" key="8">
    <source>
        <dbReference type="ARBA" id="ARBA00022833"/>
    </source>
</evidence>
<dbReference type="InterPro" id="IPR045103">
    <property type="entry name" value="RNF5/RNF185-like"/>
</dbReference>
<dbReference type="GO" id="GO:0006511">
    <property type="term" value="P:ubiquitin-dependent protein catabolic process"/>
    <property type="evidence" value="ECO:0007669"/>
    <property type="project" value="UniProtKB-UniRule"/>
</dbReference>
<feature type="region of interest" description="Disordered" evidence="12">
    <location>
        <begin position="88"/>
        <end position="107"/>
    </location>
</feature>
<keyword evidence="7 11" id="KW-0833">Ubl conjugation pathway</keyword>
<dbReference type="OrthoDB" id="6270329at2759"/>
<accession>A0A843TST3</accession>
<reference evidence="14" key="1">
    <citation type="submission" date="2017-07" db="EMBL/GenBank/DDBJ databases">
        <title>Taro Niue Genome Assembly and Annotation.</title>
        <authorList>
            <person name="Atibalentja N."/>
            <person name="Keating K."/>
            <person name="Fields C.J."/>
        </authorList>
    </citation>
    <scope>NUCLEOTIDE SEQUENCE</scope>
    <source>
        <strain evidence="14">Niue_2</strain>
        <tissue evidence="14">Leaf</tissue>
    </source>
</reference>
<evidence type="ECO:0000313" key="14">
    <source>
        <dbReference type="EMBL" id="MQL75672.1"/>
    </source>
</evidence>
<keyword evidence="4 11" id="KW-0808">Transferase</keyword>
<dbReference type="Proteomes" id="UP000652761">
    <property type="component" value="Unassembled WGS sequence"/>
</dbReference>
<evidence type="ECO:0000256" key="11">
    <source>
        <dbReference type="RuleBase" id="RU369090"/>
    </source>
</evidence>
<dbReference type="InterPro" id="IPR018957">
    <property type="entry name" value="Znf_C3HC4_RING-type"/>
</dbReference>
<feature type="region of interest" description="Disordered" evidence="12">
    <location>
        <begin position="587"/>
        <end position="611"/>
    </location>
</feature>
<evidence type="ECO:0000256" key="7">
    <source>
        <dbReference type="ARBA" id="ARBA00022786"/>
    </source>
</evidence>
<feature type="compositionally biased region" description="Polar residues" evidence="12">
    <location>
        <begin position="595"/>
        <end position="611"/>
    </location>
</feature>
<dbReference type="GO" id="GO:0061630">
    <property type="term" value="F:ubiquitin protein ligase activity"/>
    <property type="evidence" value="ECO:0007669"/>
    <property type="project" value="UniProtKB-UniRule"/>
</dbReference>
<evidence type="ECO:0000256" key="5">
    <source>
        <dbReference type="ARBA" id="ARBA00022723"/>
    </source>
</evidence>
<dbReference type="EC" id="2.3.2.27" evidence="11"/>
<comment type="caution">
    <text evidence="14">The sequence shown here is derived from an EMBL/GenBank/DDBJ whole genome shotgun (WGS) entry which is preliminary data.</text>
</comment>
<organism evidence="14 15">
    <name type="scientific">Colocasia esculenta</name>
    <name type="common">Wild taro</name>
    <name type="synonym">Arum esculentum</name>
    <dbReference type="NCBI Taxonomy" id="4460"/>
    <lineage>
        <taxon>Eukaryota</taxon>
        <taxon>Viridiplantae</taxon>
        <taxon>Streptophyta</taxon>
        <taxon>Embryophyta</taxon>
        <taxon>Tracheophyta</taxon>
        <taxon>Spermatophyta</taxon>
        <taxon>Magnoliopsida</taxon>
        <taxon>Liliopsida</taxon>
        <taxon>Araceae</taxon>
        <taxon>Aroideae</taxon>
        <taxon>Colocasieae</taxon>
        <taxon>Colocasia</taxon>
    </lineage>
</organism>
<keyword evidence="8 11" id="KW-0862">Zinc</keyword>
<evidence type="ECO:0000256" key="6">
    <source>
        <dbReference type="ARBA" id="ARBA00022771"/>
    </source>
</evidence>
<comment type="catalytic activity">
    <reaction evidence="1 11">
        <text>S-ubiquitinyl-[E2 ubiquitin-conjugating enzyme]-L-cysteine + [acceptor protein]-L-lysine = [E2 ubiquitin-conjugating enzyme]-L-cysteine + N(6)-ubiquitinyl-[acceptor protein]-L-lysine.</text>
        <dbReference type="EC" id="2.3.2.27"/>
    </reaction>
</comment>
<evidence type="ECO:0000256" key="1">
    <source>
        <dbReference type="ARBA" id="ARBA00000900"/>
    </source>
</evidence>
<comment type="pathway">
    <text evidence="3 11">Protein modification; protein ubiquitination.</text>
</comment>
<evidence type="ECO:0000256" key="9">
    <source>
        <dbReference type="ARBA" id="ARBA00023136"/>
    </source>
</evidence>
<gene>
    <name evidence="14" type="ORF">Taro_008046</name>
</gene>
<protein>
    <recommendedName>
        <fullName evidence="11">E3 ubiquitin-protein ligase RMA</fullName>
        <ecNumber evidence="11">2.3.2.27</ecNumber>
    </recommendedName>
    <alternativeName>
        <fullName evidence="11">Protein RING membrane-anchor</fullName>
    </alternativeName>
    <alternativeName>
        <fullName evidence="11">RING-type E3 ubiquitin transferase RMA</fullName>
    </alternativeName>
</protein>
<keyword evidence="5 11" id="KW-0479">Metal-binding</keyword>
<name>A0A843TST3_COLES</name>
<feature type="domain" description="RING-type" evidence="13">
    <location>
        <begin position="318"/>
        <end position="359"/>
    </location>
</feature>
<dbReference type="InterPro" id="IPR017907">
    <property type="entry name" value="Znf_RING_CS"/>
</dbReference>
<keyword evidence="15" id="KW-1185">Reference proteome</keyword>
<dbReference type="PROSITE" id="PS00518">
    <property type="entry name" value="ZF_RING_1"/>
    <property type="match status" value="1"/>
</dbReference>
<feature type="region of interest" description="Disordered" evidence="12">
    <location>
        <begin position="38"/>
        <end position="71"/>
    </location>
</feature>
<dbReference type="UniPathway" id="UPA00143"/>
<evidence type="ECO:0000256" key="4">
    <source>
        <dbReference type="ARBA" id="ARBA00022679"/>
    </source>
</evidence>
<dbReference type="SMART" id="SM00184">
    <property type="entry name" value="RING"/>
    <property type="match status" value="1"/>
</dbReference>
<dbReference type="InterPro" id="IPR013083">
    <property type="entry name" value="Znf_RING/FYVE/PHD"/>
</dbReference>
<keyword evidence="9" id="KW-0472">Membrane</keyword>
<keyword evidence="11" id="KW-0256">Endoplasmic reticulum</keyword>
<dbReference type="PROSITE" id="PS50089">
    <property type="entry name" value="ZF_RING_2"/>
    <property type="match status" value="1"/>
</dbReference>
<dbReference type="PANTHER" id="PTHR12313">
    <property type="entry name" value="E3 UBIQUITIN-PROTEIN LIGASE RNF5-RELATED"/>
    <property type="match status" value="1"/>
</dbReference>
<dbReference type="Gene3D" id="3.30.40.10">
    <property type="entry name" value="Zinc/RING finger domain, C3HC4 (zinc finger)"/>
    <property type="match status" value="1"/>
</dbReference>
<dbReference type="Pfam" id="PF00097">
    <property type="entry name" value="zf-C3HC4"/>
    <property type="match status" value="1"/>
</dbReference>
<dbReference type="CDD" id="cd16534">
    <property type="entry name" value="RING-HC_RNF5-like"/>
    <property type="match status" value="1"/>
</dbReference>
<dbReference type="InterPro" id="IPR001841">
    <property type="entry name" value="Znf_RING"/>
</dbReference>
<evidence type="ECO:0000256" key="2">
    <source>
        <dbReference type="ARBA" id="ARBA00004308"/>
    </source>
</evidence>
<evidence type="ECO:0000259" key="13">
    <source>
        <dbReference type="PROSITE" id="PS50089"/>
    </source>
</evidence>
<dbReference type="GO" id="GO:0016567">
    <property type="term" value="P:protein ubiquitination"/>
    <property type="evidence" value="ECO:0007669"/>
    <property type="project" value="UniProtKB-UniPathway"/>
</dbReference>
<comment type="function">
    <text evidence="11">E3 ubiquitin-protein ligase.</text>
</comment>
<proteinExistence type="predicted"/>